<evidence type="ECO:0000256" key="1">
    <source>
        <dbReference type="SAM" id="MobiDB-lite"/>
    </source>
</evidence>
<proteinExistence type="predicted"/>
<dbReference type="EMBL" id="CP108482">
    <property type="protein sequence ID" value="WUS54445.1"/>
    <property type="molecule type" value="Genomic_DNA"/>
</dbReference>
<evidence type="ECO:0000313" key="3">
    <source>
        <dbReference type="Proteomes" id="UP001432014"/>
    </source>
</evidence>
<evidence type="ECO:0000313" key="2">
    <source>
        <dbReference type="EMBL" id="WUS54445.1"/>
    </source>
</evidence>
<dbReference type="Proteomes" id="UP001432014">
    <property type="component" value="Chromosome"/>
</dbReference>
<dbReference type="RefSeq" id="WP_329501009.1">
    <property type="nucleotide sequence ID" value="NZ_CP108460.1"/>
</dbReference>
<reference evidence="2 3" key="1">
    <citation type="submission" date="2022-10" db="EMBL/GenBank/DDBJ databases">
        <title>The complete genomes of actinobacterial strains from the NBC collection.</title>
        <authorList>
            <person name="Joergensen T.S."/>
            <person name="Alvarez Arevalo M."/>
            <person name="Sterndorff E.B."/>
            <person name="Faurdal D."/>
            <person name="Vuksanovic O."/>
            <person name="Mourched A.-S."/>
            <person name="Charusanti P."/>
            <person name="Shaw S."/>
            <person name="Blin K."/>
            <person name="Weber T."/>
        </authorList>
    </citation>
    <scope>NUCLEOTIDE SEQUENCE [LARGE SCALE GENOMIC DNA]</scope>
    <source>
        <strain evidence="2 3">NBC_01247</strain>
    </source>
</reference>
<organism evidence="2 3">
    <name type="scientific">Kitasatospora herbaricolor</name>
    <dbReference type="NCBI Taxonomy" id="68217"/>
    <lineage>
        <taxon>Bacteria</taxon>
        <taxon>Bacillati</taxon>
        <taxon>Actinomycetota</taxon>
        <taxon>Actinomycetes</taxon>
        <taxon>Kitasatosporales</taxon>
        <taxon>Streptomycetaceae</taxon>
        <taxon>Kitasatospora</taxon>
    </lineage>
</organism>
<sequence>MRDTTEPRMHARIEPPSEGDRLITANIGPDGELVALWSTPEASAALTARRTGPDGAVFPLARPEQPTAARLTRQTRRTPRTRGIEAMVDIRDLDLAHCQVQPLPGDRFLVVGARCEWTPDGAEPNARVIDSTGQVVAEAVFGDGIEHVATTPTGQTWVGYFDEGVFGNLGWGDPDLGGPEPVGVSGLVRFDERLQLAWEYPGSTGFGYIYDCYALNVDDESCWACFYDGFPVVRIADDAVSGWTNKASGVRAVVTDGLRCALVGGYGADRDRVVTGLLTDRGRLDVRGTTRLALPGGPAATGRYTVTGRGDVLHVLTGTAHLRLDLDQLFA</sequence>
<protein>
    <submittedName>
        <fullName evidence="2">Uncharacterized protein</fullName>
    </submittedName>
</protein>
<gene>
    <name evidence="2" type="ORF">OG469_02315</name>
</gene>
<accession>A0ABZ1W0V8</accession>
<feature type="region of interest" description="Disordered" evidence="1">
    <location>
        <begin position="1"/>
        <end position="21"/>
    </location>
</feature>
<name>A0ABZ1W0V8_9ACTN</name>
<keyword evidence="3" id="KW-1185">Reference proteome</keyword>